<dbReference type="Proteomes" id="UP000245680">
    <property type="component" value="Unassembled WGS sequence"/>
</dbReference>
<evidence type="ECO:0000313" key="3">
    <source>
        <dbReference type="Proteomes" id="UP000245680"/>
    </source>
</evidence>
<feature type="domain" description="GST N-terminal" evidence="1">
    <location>
        <begin position="1"/>
        <end position="82"/>
    </location>
</feature>
<dbReference type="AlphaFoldDB" id="A0A2V2LBH5"/>
<organism evidence="2 3">
    <name type="scientific">Meridianimarinicoccus roseus</name>
    <dbReference type="NCBI Taxonomy" id="2072018"/>
    <lineage>
        <taxon>Bacteria</taxon>
        <taxon>Pseudomonadati</taxon>
        <taxon>Pseudomonadota</taxon>
        <taxon>Alphaproteobacteria</taxon>
        <taxon>Rhodobacterales</taxon>
        <taxon>Paracoccaceae</taxon>
        <taxon>Meridianimarinicoccus</taxon>
    </lineage>
</organism>
<evidence type="ECO:0000259" key="1">
    <source>
        <dbReference type="PROSITE" id="PS50404"/>
    </source>
</evidence>
<dbReference type="PROSITE" id="PS50404">
    <property type="entry name" value="GST_NTER"/>
    <property type="match status" value="1"/>
</dbReference>
<protein>
    <submittedName>
        <fullName evidence="2">Glutathione S-transferase</fullName>
    </submittedName>
</protein>
<gene>
    <name evidence="2" type="ORF">DKT77_20320</name>
</gene>
<accession>A0A2V2LBH5</accession>
<dbReference type="GO" id="GO:0005737">
    <property type="term" value="C:cytoplasm"/>
    <property type="evidence" value="ECO:0007669"/>
    <property type="project" value="TreeGrafter"/>
</dbReference>
<dbReference type="CDD" id="cd03049">
    <property type="entry name" value="GST_N_3"/>
    <property type="match status" value="1"/>
</dbReference>
<dbReference type="SUPFAM" id="SSF52833">
    <property type="entry name" value="Thioredoxin-like"/>
    <property type="match status" value="1"/>
</dbReference>
<dbReference type="InterPro" id="IPR036282">
    <property type="entry name" value="Glutathione-S-Trfase_C_sf"/>
</dbReference>
<dbReference type="Gene3D" id="3.40.30.10">
    <property type="entry name" value="Glutaredoxin"/>
    <property type="match status" value="1"/>
</dbReference>
<name>A0A2V2LBH5_9RHOB</name>
<keyword evidence="2" id="KW-0808">Transferase</keyword>
<proteinExistence type="predicted"/>
<comment type="caution">
    <text evidence="2">The sequence shown here is derived from an EMBL/GenBank/DDBJ whole genome shotgun (WGS) entry which is preliminary data.</text>
</comment>
<keyword evidence="3" id="KW-1185">Reference proteome</keyword>
<dbReference type="InterPro" id="IPR050983">
    <property type="entry name" value="GST_Omega/HSP26"/>
</dbReference>
<dbReference type="GO" id="GO:0016740">
    <property type="term" value="F:transferase activity"/>
    <property type="evidence" value="ECO:0007669"/>
    <property type="project" value="UniProtKB-KW"/>
</dbReference>
<dbReference type="EMBL" id="QGKU01000068">
    <property type="protein sequence ID" value="PWR00874.1"/>
    <property type="molecule type" value="Genomic_DNA"/>
</dbReference>
<dbReference type="RefSeq" id="WP_109813460.1">
    <property type="nucleotide sequence ID" value="NZ_QGKU01000068.1"/>
</dbReference>
<dbReference type="InterPro" id="IPR004045">
    <property type="entry name" value="Glutathione_S-Trfase_N"/>
</dbReference>
<evidence type="ECO:0000313" key="2">
    <source>
        <dbReference type="EMBL" id="PWR00874.1"/>
    </source>
</evidence>
<dbReference type="Pfam" id="PF13417">
    <property type="entry name" value="GST_N_3"/>
    <property type="match status" value="1"/>
</dbReference>
<dbReference type="Gene3D" id="1.20.1050.10">
    <property type="match status" value="1"/>
</dbReference>
<dbReference type="OrthoDB" id="9795329at2"/>
<dbReference type="PANTHER" id="PTHR43968">
    <property type="match status" value="1"/>
</dbReference>
<sequence length="203" mass="22087">MRLHFSPTSPYVRKVRVLLAETGQTEDVTLVPAAGTPLDGSGMPLAQNPLGKIPVLEQDDGPALYDSRVICQFLDMRAGGQFYPAPPRRWDTLTLEATADGMLDAAVAMVYEHRLRREDAVNPDLLEGYWSKIARAVATLEARWMGHLAGAPDIGQIAVAVALSYLDFRHGTRGWRSTAPGLAAWHAEFAERPSMQATAPPPG</sequence>
<dbReference type="CDD" id="cd03205">
    <property type="entry name" value="GST_C_6"/>
    <property type="match status" value="1"/>
</dbReference>
<dbReference type="PANTHER" id="PTHR43968:SF6">
    <property type="entry name" value="GLUTATHIONE S-TRANSFERASE OMEGA"/>
    <property type="match status" value="1"/>
</dbReference>
<reference evidence="2 3" key="1">
    <citation type="submission" date="2018-05" db="EMBL/GenBank/DDBJ databases">
        <title>Rhodobacteraceae gen. nov., sp. nov. isolated from sea water.</title>
        <authorList>
            <person name="Ren Y."/>
        </authorList>
    </citation>
    <scope>NUCLEOTIDE SEQUENCE [LARGE SCALE GENOMIC DNA]</scope>
    <source>
        <strain evidence="2 3">TG-679</strain>
    </source>
</reference>
<dbReference type="InterPro" id="IPR036249">
    <property type="entry name" value="Thioredoxin-like_sf"/>
</dbReference>
<dbReference type="Pfam" id="PF13410">
    <property type="entry name" value="GST_C_2"/>
    <property type="match status" value="1"/>
</dbReference>
<dbReference type="SUPFAM" id="SSF47616">
    <property type="entry name" value="GST C-terminal domain-like"/>
    <property type="match status" value="1"/>
</dbReference>